<reference evidence="3" key="1">
    <citation type="journal article" date="2019" name="Int. J. Syst. Evol. Microbiol.">
        <title>The Global Catalogue of Microorganisms (GCM) 10K type strain sequencing project: providing services to taxonomists for standard genome sequencing and annotation.</title>
        <authorList>
            <consortium name="The Broad Institute Genomics Platform"/>
            <consortium name="The Broad Institute Genome Sequencing Center for Infectious Disease"/>
            <person name="Wu L."/>
            <person name="Ma J."/>
        </authorList>
    </citation>
    <scope>NUCLEOTIDE SEQUENCE [LARGE SCALE GENOMIC DNA]</scope>
    <source>
        <strain evidence="3">JCM 4505</strain>
    </source>
</reference>
<dbReference type="PANTHER" id="PTHR38133:SF1">
    <property type="entry name" value="SLR1429 PROTEIN"/>
    <property type="match status" value="1"/>
</dbReference>
<dbReference type="PANTHER" id="PTHR38133">
    <property type="entry name" value="SLR1429 PROTEIN"/>
    <property type="match status" value="1"/>
</dbReference>
<name>A0ABP3EMN1_9ACTN</name>
<feature type="compositionally biased region" description="Pro residues" evidence="1">
    <location>
        <begin position="222"/>
        <end position="237"/>
    </location>
</feature>
<accession>A0ABP3EMN1</accession>
<dbReference type="Proteomes" id="UP001501867">
    <property type="component" value="Unassembled WGS sequence"/>
</dbReference>
<dbReference type="EMBL" id="BAAABV010000002">
    <property type="protein sequence ID" value="GAA0266947.1"/>
    <property type="molecule type" value="Genomic_DNA"/>
</dbReference>
<organism evidence="2 3">
    <name type="scientific">Streptomyces polychromogenes</name>
    <dbReference type="NCBI Taxonomy" id="67342"/>
    <lineage>
        <taxon>Bacteria</taxon>
        <taxon>Bacillati</taxon>
        <taxon>Actinomycetota</taxon>
        <taxon>Actinomycetes</taxon>
        <taxon>Kitasatosporales</taxon>
        <taxon>Streptomycetaceae</taxon>
        <taxon>Streptomyces</taxon>
    </lineage>
</organism>
<comment type="caution">
    <text evidence="2">The sequence shown here is derived from an EMBL/GenBank/DDBJ whole genome shotgun (WGS) entry which is preliminary data.</text>
</comment>
<sequence length="452" mass="47304">MSDPYERTFRPLPAPTGRGFATTWWGHAWLRALEDSALDGEQVRQGRRYARAGAVGAVSVRPGGLTAVVRDRDGTAHRTDVLVQRFTEAEWDRLLGLAVAESGWVAALLDREVPPELAAEAAAAGVDPLPGLGDLDPRCDCGEWDHCAHTAALCHQVARLLDEDPFLLLLLRGRAERDLLEELADRGAAGAGPETESGPGRGPTADPGIPAAEAFGAGRSLPPLPGPPALPPEPGQPPTLDTETEPAGLDVDAVEFLAQAAASQAYRLLAEALAPGHASRPPGPPPTVAEDAVRLTAEAADFRLCYRLAVAAGRDGAAMDRAVRAWGFGGAPALAALEDDWTPDRAALARARSALAAAWPDEEAPELRRVRARWTAPGARRQLRLGRDGRWWPLRREAGRWVLAGPSSPDPASALAALPEDGGSDGSDGADGSDGTDGSDGSDGAGEPGEPR</sequence>
<gene>
    <name evidence="2" type="ORF">GCM10010302_00910</name>
</gene>
<keyword evidence="3" id="KW-1185">Reference proteome</keyword>
<feature type="region of interest" description="Disordered" evidence="1">
    <location>
        <begin position="186"/>
        <end position="245"/>
    </location>
</feature>
<evidence type="ECO:0000313" key="3">
    <source>
        <dbReference type="Proteomes" id="UP001501867"/>
    </source>
</evidence>
<evidence type="ECO:0008006" key="4">
    <source>
        <dbReference type="Google" id="ProtNLM"/>
    </source>
</evidence>
<dbReference type="RefSeq" id="WP_344150425.1">
    <property type="nucleotide sequence ID" value="NZ_BAAABV010000002.1"/>
</dbReference>
<feature type="region of interest" description="Disordered" evidence="1">
    <location>
        <begin position="403"/>
        <end position="452"/>
    </location>
</feature>
<proteinExistence type="predicted"/>
<protein>
    <recommendedName>
        <fullName evidence="4">SWF or SNF family helicase</fullName>
    </recommendedName>
</protein>
<feature type="compositionally biased region" description="Low complexity" evidence="1">
    <location>
        <begin position="403"/>
        <end position="421"/>
    </location>
</feature>
<evidence type="ECO:0000256" key="1">
    <source>
        <dbReference type="SAM" id="MobiDB-lite"/>
    </source>
</evidence>
<evidence type="ECO:0000313" key="2">
    <source>
        <dbReference type="EMBL" id="GAA0266947.1"/>
    </source>
</evidence>
<feature type="compositionally biased region" description="Gly residues" evidence="1">
    <location>
        <begin position="441"/>
        <end position="452"/>
    </location>
</feature>